<evidence type="ECO:0000313" key="2">
    <source>
        <dbReference type="Proteomes" id="UP001150581"/>
    </source>
</evidence>
<name>A0ACC1IAJ6_9FUNG</name>
<evidence type="ECO:0000313" key="1">
    <source>
        <dbReference type="EMBL" id="KAJ1890654.1"/>
    </source>
</evidence>
<accession>A0ACC1IAJ6</accession>
<protein>
    <submittedName>
        <fullName evidence="1">Vacuolar membrane transporter for cationic amino acids</fullName>
    </submittedName>
</protein>
<dbReference type="EMBL" id="JANBPG010001300">
    <property type="protein sequence ID" value="KAJ1890654.1"/>
    <property type="molecule type" value="Genomic_DNA"/>
</dbReference>
<reference evidence="1" key="1">
    <citation type="submission" date="2022-07" db="EMBL/GenBank/DDBJ databases">
        <title>Phylogenomic reconstructions and comparative analyses of Kickxellomycotina fungi.</title>
        <authorList>
            <person name="Reynolds N.K."/>
            <person name="Stajich J.E."/>
            <person name="Barry K."/>
            <person name="Grigoriev I.V."/>
            <person name="Crous P."/>
            <person name="Smith M.E."/>
        </authorList>
    </citation>
    <scope>NUCLEOTIDE SEQUENCE</scope>
    <source>
        <strain evidence="1">Benny 63K</strain>
    </source>
</reference>
<sequence length="362" mass="39900">MWLAGDFTDWYGAYVGRLLLPAILIALYFVITDVVLLAQMFIYRKSDDDAFGASQLPEGAERPPLLVRRGRRAIKYLGPNNVRGQMQEYQQVEHSTLIERRMIDQHQGHQHTYGAVASSASKPAKNNVSKDGPVPKKVTQLLASLHEMGTAKTGRAAAISILVLFILLGLGVGSRIILALYPQHITDVVSQVFGYISAAMFFIAYIPQIAWNFTVQSTEGLSAGMFIFTVLGNVTYCMSIVSMSTDRDYLVMYAPWLAGALGTLGFEMLILWQCYFYYKPKDVDATARNGDSGSMHAIDGGHGSSQNGSASEGEGGDLESIISRRAHRRSRRRRYSETAGTFSRSRSARPPVSTRHADKAAE</sequence>
<gene>
    <name evidence="1" type="primary">RTC2_4</name>
    <name evidence="1" type="ORF">LPJ66_007349</name>
</gene>
<comment type="caution">
    <text evidence="1">The sequence shown here is derived from an EMBL/GenBank/DDBJ whole genome shotgun (WGS) entry which is preliminary data.</text>
</comment>
<organism evidence="1 2">
    <name type="scientific">Kickxella alabastrina</name>
    <dbReference type="NCBI Taxonomy" id="61397"/>
    <lineage>
        <taxon>Eukaryota</taxon>
        <taxon>Fungi</taxon>
        <taxon>Fungi incertae sedis</taxon>
        <taxon>Zoopagomycota</taxon>
        <taxon>Kickxellomycotina</taxon>
        <taxon>Kickxellomycetes</taxon>
        <taxon>Kickxellales</taxon>
        <taxon>Kickxellaceae</taxon>
        <taxon>Kickxella</taxon>
    </lineage>
</organism>
<dbReference type="Proteomes" id="UP001150581">
    <property type="component" value="Unassembled WGS sequence"/>
</dbReference>
<proteinExistence type="predicted"/>
<keyword evidence="2" id="KW-1185">Reference proteome</keyword>